<evidence type="ECO:0000313" key="2">
    <source>
        <dbReference type="Proteomes" id="UP000515152"/>
    </source>
</evidence>
<dbReference type="Proteomes" id="UP000515152">
    <property type="component" value="Chromosome 24"/>
</dbReference>
<name>A0A8M1KBB0_CLUHA</name>
<feature type="signal peptide" evidence="1">
    <location>
        <begin position="1"/>
        <end position="21"/>
    </location>
</feature>
<keyword evidence="2" id="KW-1185">Reference proteome</keyword>
<organism evidence="2 3">
    <name type="scientific">Clupea harengus</name>
    <name type="common">Atlantic herring</name>
    <dbReference type="NCBI Taxonomy" id="7950"/>
    <lineage>
        <taxon>Eukaryota</taxon>
        <taxon>Metazoa</taxon>
        <taxon>Chordata</taxon>
        <taxon>Craniata</taxon>
        <taxon>Vertebrata</taxon>
        <taxon>Euteleostomi</taxon>
        <taxon>Actinopterygii</taxon>
        <taxon>Neopterygii</taxon>
        <taxon>Teleostei</taxon>
        <taxon>Clupei</taxon>
        <taxon>Clupeiformes</taxon>
        <taxon>Clupeoidei</taxon>
        <taxon>Clupeidae</taxon>
        <taxon>Clupea</taxon>
    </lineage>
</organism>
<dbReference type="OrthoDB" id="1100386at2759"/>
<protein>
    <submittedName>
        <fullName evidence="3">Uncharacterized protein LOC122128795 isoform X1</fullName>
    </submittedName>
</protein>
<keyword evidence="1" id="KW-0732">Signal</keyword>
<dbReference type="GeneID" id="122128795"/>
<sequence>MFHCLFLFCFVCLSDLKALLADACQGDRGGTCGIEWLLGIIQNMSSPVLPLETVATLLDELGDSLAGLTQTESQDDWVEYGDAVLQATNKLVSTLVEPTMTENTRNLTTNHTEVRIDSVGPNVTLSETPTIHIKEASLDINLLYIANKSNGSASVALVALIYMETVLDPNLLHTETDTIKTTISRVVSISLPKTNISLLPGSFTLTLQHTMVSLIVVEKNL</sequence>
<accession>A0A8M1KBB0</accession>
<feature type="chain" id="PRO_5035429849" evidence="1">
    <location>
        <begin position="22"/>
        <end position="221"/>
    </location>
</feature>
<dbReference type="RefSeq" id="XP_042559543.1">
    <property type="nucleotide sequence ID" value="XM_042703609.1"/>
</dbReference>
<evidence type="ECO:0000256" key="1">
    <source>
        <dbReference type="SAM" id="SignalP"/>
    </source>
</evidence>
<proteinExistence type="predicted"/>
<dbReference type="AlphaFoldDB" id="A0A8M1KBB0"/>
<reference evidence="3" key="1">
    <citation type="submission" date="2025-08" db="UniProtKB">
        <authorList>
            <consortium name="RefSeq"/>
        </authorList>
    </citation>
    <scope>IDENTIFICATION</scope>
</reference>
<evidence type="ECO:0000313" key="3">
    <source>
        <dbReference type="RefSeq" id="XP_042559543.1"/>
    </source>
</evidence>
<gene>
    <name evidence="3" type="primary">LOC122128795</name>
</gene>
<dbReference type="KEGG" id="char:122128795"/>